<dbReference type="Pfam" id="PF00210">
    <property type="entry name" value="Ferritin"/>
    <property type="match status" value="1"/>
</dbReference>
<sequence>MDRNAVGKELEPLLIELIDLALTAKQAHWNVSGLWFRPLHLQLDELADDVRNWSDDVAERLSTIGLAADGRLETLAKMTPFTAFPDGFVDSLTAVPHMVERLNLVVESNRTRIDRLGALDLVSQDLVISVTAGLEKHRWMFAAEQSSKA</sequence>
<dbReference type="PANTHER" id="PTHR42932:SF2">
    <property type="entry name" value="DNA PROTECTION DURING STARVATION PROTEIN 1"/>
    <property type="match status" value="1"/>
</dbReference>
<evidence type="ECO:0000256" key="1">
    <source>
        <dbReference type="ARBA" id="ARBA00009497"/>
    </source>
</evidence>
<accession>A0A4R0JUP5</accession>
<name>A0A4R0JUP5_9ACTN</name>
<dbReference type="PROSITE" id="PS00818">
    <property type="entry name" value="DPS_1"/>
    <property type="match status" value="1"/>
</dbReference>
<dbReference type="PANTHER" id="PTHR42932">
    <property type="entry name" value="GENERAL STRESS PROTEIN 20U"/>
    <property type="match status" value="1"/>
</dbReference>
<evidence type="ECO:0000313" key="5">
    <source>
        <dbReference type="Proteomes" id="UP000291144"/>
    </source>
</evidence>
<evidence type="ECO:0000259" key="3">
    <source>
        <dbReference type="Pfam" id="PF00210"/>
    </source>
</evidence>
<comment type="similarity">
    <text evidence="1 2">Belongs to the Dps family.</text>
</comment>
<protein>
    <submittedName>
        <fullName evidence="4">DNA starvation/stationary phase protection protein</fullName>
    </submittedName>
</protein>
<dbReference type="InterPro" id="IPR008331">
    <property type="entry name" value="Ferritin_DPS_dom"/>
</dbReference>
<evidence type="ECO:0000313" key="4">
    <source>
        <dbReference type="EMBL" id="TCC50360.1"/>
    </source>
</evidence>
<dbReference type="PRINTS" id="PR01346">
    <property type="entry name" value="HELNAPAPROT"/>
</dbReference>
<dbReference type="InterPro" id="IPR009078">
    <property type="entry name" value="Ferritin-like_SF"/>
</dbReference>
<evidence type="ECO:0000256" key="2">
    <source>
        <dbReference type="RuleBase" id="RU003875"/>
    </source>
</evidence>
<dbReference type="InterPro" id="IPR002177">
    <property type="entry name" value="DPS_DNA-bd"/>
</dbReference>
<dbReference type="GO" id="GO:0008199">
    <property type="term" value="F:ferric iron binding"/>
    <property type="evidence" value="ECO:0007669"/>
    <property type="project" value="InterPro"/>
</dbReference>
<gene>
    <name evidence="4" type="ORF">E0H73_41755</name>
</gene>
<reference evidence="4 5" key="1">
    <citation type="submission" date="2019-02" db="EMBL/GenBank/DDBJ databases">
        <title>Kribbella capetownensis sp. nov. and Kribbella speibonae sp. nov., isolated from soil.</title>
        <authorList>
            <person name="Curtis S.M."/>
            <person name="Norton I."/>
            <person name="Everest G.J."/>
            <person name="Meyers P.R."/>
        </authorList>
    </citation>
    <scope>NUCLEOTIDE SEQUENCE [LARGE SCALE GENOMIC DNA]</scope>
    <source>
        <strain evidence="4 5">NRRL B-24813</strain>
    </source>
</reference>
<dbReference type="OrthoDB" id="9797687at2"/>
<dbReference type="CDD" id="cd01043">
    <property type="entry name" value="DPS"/>
    <property type="match status" value="1"/>
</dbReference>
<dbReference type="InterPro" id="IPR012347">
    <property type="entry name" value="Ferritin-like"/>
</dbReference>
<organism evidence="4 5">
    <name type="scientific">Kribbella pittospori</name>
    <dbReference type="NCBI Taxonomy" id="722689"/>
    <lineage>
        <taxon>Bacteria</taxon>
        <taxon>Bacillati</taxon>
        <taxon>Actinomycetota</taxon>
        <taxon>Actinomycetes</taxon>
        <taxon>Propionibacteriales</taxon>
        <taxon>Kribbellaceae</taxon>
        <taxon>Kribbella</taxon>
    </lineage>
</organism>
<dbReference type="SUPFAM" id="SSF47240">
    <property type="entry name" value="Ferritin-like"/>
    <property type="match status" value="1"/>
</dbReference>
<dbReference type="EMBL" id="SJKB01000025">
    <property type="protein sequence ID" value="TCC50360.1"/>
    <property type="molecule type" value="Genomic_DNA"/>
</dbReference>
<dbReference type="InterPro" id="IPR023188">
    <property type="entry name" value="DPS_DNA-bd_CS"/>
</dbReference>
<dbReference type="PIRSF" id="PIRSF005900">
    <property type="entry name" value="Dps"/>
    <property type="match status" value="1"/>
</dbReference>
<feature type="domain" description="Ferritin/DPS" evidence="3">
    <location>
        <begin position="13"/>
        <end position="143"/>
    </location>
</feature>
<dbReference type="Proteomes" id="UP000291144">
    <property type="component" value="Unassembled WGS sequence"/>
</dbReference>
<dbReference type="AlphaFoldDB" id="A0A4R0JUP5"/>
<proteinExistence type="inferred from homology"/>
<keyword evidence="5" id="KW-1185">Reference proteome</keyword>
<dbReference type="Gene3D" id="1.20.1260.10">
    <property type="match status" value="1"/>
</dbReference>
<dbReference type="GO" id="GO:0016722">
    <property type="term" value="F:oxidoreductase activity, acting on metal ions"/>
    <property type="evidence" value="ECO:0007669"/>
    <property type="project" value="InterPro"/>
</dbReference>
<comment type="caution">
    <text evidence="4">The sequence shown here is derived from an EMBL/GenBank/DDBJ whole genome shotgun (WGS) entry which is preliminary data.</text>
</comment>
<dbReference type="RefSeq" id="WP_131366182.1">
    <property type="nucleotide sequence ID" value="NZ_SJKB01000025.1"/>
</dbReference>